<comment type="caution">
    <text evidence="9">The sequence shown here is derived from an EMBL/GenBank/DDBJ whole genome shotgun (WGS) entry which is preliminary data.</text>
</comment>
<dbReference type="EMBL" id="JBHSWG010000001">
    <property type="protein sequence ID" value="MFC6760713.1"/>
    <property type="molecule type" value="Genomic_DNA"/>
</dbReference>
<organism evidence="9 10">
    <name type="scientific">Sulfitobacter porphyrae</name>
    <dbReference type="NCBI Taxonomy" id="1246864"/>
    <lineage>
        <taxon>Bacteria</taxon>
        <taxon>Pseudomonadati</taxon>
        <taxon>Pseudomonadota</taxon>
        <taxon>Alphaproteobacteria</taxon>
        <taxon>Rhodobacterales</taxon>
        <taxon>Roseobacteraceae</taxon>
        <taxon>Sulfitobacter</taxon>
    </lineage>
</organism>
<feature type="transmembrane region" description="Helical" evidence="8">
    <location>
        <begin position="307"/>
        <end position="325"/>
    </location>
</feature>
<feature type="transmembrane region" description="Helical" evidence="8">
    <location>
        <begin position="281"/>
        <end position="301"/>
    </location>
</feature>
<dbReference type="Pfam" id="PF02653">
    <property type="entry name" value="BPD_transp_2"/>
    <property type="match status" value="1"/>
</dbReference>
<keyword evidence="10" id="KW-1185">Reference proteome</keyword>
<gene>
    <name evidence="9" type="ORF">ACFQFQ_16390</name>
</gene>
<evidence type="ECO:0000256" key="1">
    <source>
        <dbReference type="ARBA" id="ARBA00004651"/>
    </source>
</evidence>
<feature type="transmembrane region" description="Helical" evidence="8">
    <location>
        <begin position="76"/>
        <end position="95"/>
    </location>
</feature>
<evidence type="ECO:0000256" key="6">
    <source>
        <dbReference type="ARBA" id="ARBA00022989"/>
    </source>
</evidence>
<name>A0ABW2B591_9RHOB</name>
<proteinExistence type="predicted"/>
<protein>
    <submittedName>
        <fullName evidence="9">ABC transporter permease</fullName>
    </submittedName>
</protein>
<evidence type="ECO:0000256" key="4">
    <source>
        <dbReference type="ARBA" id="ARBA00022519"/>
    </source>
</evidence>
<comment type="subcellular location">
    <subcellularLocation>
        <location evidence="1">Cell membrane</location>
        <topology evidence="1">Multi-pass membrane protein</topology>
    </subcellularLocation>
</comment>
<keyword evidence="7 8" id="KW-0472">Membrane</keyword>
<evidence type="ECO:0000256" key="5">
    <source>
        <dbReference type="ARBA" id="ARBA00022692"/>
    </source>
</evidence>
<feature type="transmembrane region" description="Helical" evidence="8">
    <location>
        <begin position="225"/>
        <end position="249"/>
    </location>
</feature>
<keyword evidence="2" id="KW-0813">Transport</keyword>
<evidence type="ECO:0000256" key="7">
    <source>
        <dbReference type="ARBA" id="ARBA00023136"/>
    </source>
</evidence>
<keyword evidence="4" id="KW-0997">Cell inner membrane</keyword>
<keyword evidence="6 8" id="KW-1133">Transmembrane helix</keyword>
<dbReference type="PANTHER" id="PTHR32196">
    <property type="entry name" value="ABC TRANSPORTER PERMEASE PROTEIN YPHD-RELATED-RELATED"/>
    <property type="match status" value="1"/>
</dbReference>
<feature type="transmembrane region" description="Helical" evidence="8">
    <location>
        <begin position="15"/>
        <end position="36"/>
    </location>
</feature>
<dbReference type="InterPro" id="IPR001851">
    <property type="entry name" value="ABC_transp_permease"/>
</dbReference>
<sequence length="334" mass="35329">MTVQTIRNTARRNRILASIGILPIVLIVTCGLLALYEPRFLRSSNLINVLRNASFLSIISAGQMLVIIVGGFDISVGAIVALTSVSSALSIVWLADLGIASTAMVVALGCLLGLIPGILVGLANGFFVSVMKISPFMVTIGTMTMAAGIAGYVTGGTPIYDLPELFTREIGRGSLFRLPYIVYAAALVLCLLWYMQTQTRLGRYFYAVGGNEKAARLSGLNTRKYIWAAYVLSALLAGIVGLFLTARVGSGEATLGSNLMLESISVAVIGGVALKGGVGRIPMVALSALFLSVLSNGMSLIRIDSKYHIIIIGIVIVIAVAAESYRERRRAGHG</sequence>
<evidence type="ECO:0000256" key="8">
    <source>
        <dbReference type="SAM" id="Phobius"/>
    </source>
</evidence>
<feature type="transmembrane region" description="Helical" evidence="8">
    <location>
        <begin position="48"/>
        <end position="69"/>
    </location>
</feature>
<feature type="transmembrane region" description="Helical" evidence="8">
    <location>
        <begin position="255"/>
        <end position="274"/>
    </location>
</feature>
<evidence type="ECO:0000256" key="3">
    <source>
        <dbReference type="ARBA" id="ARBA00022475"/>
    </source>
</evidence>
<feature type="transmembrane region" description="Helical" evidence="8">
    <location>
        <begin position="135"/>
        <end position="155"/>
    </location>
</feature>
<evidence type="ECO:0000313" key="9">
    <source>
        <dbReference type="EMBL" id="MFC6760713.1"/>
    </source>
</evidence>
<keyword evidence="5 8" id="KW-0812">Transmembrane</keyword>
<evidence type="ECO:0000256" key="2">
    <source>
        <dbReference type="ARBA" id="ARBA00022448"/>
    </source>
</evidence>
<dbReference type="Proteomes" id="UP001596353">
    <property type="component" value="Unassembled WGS sequence"/>
</dbReference>
<keyword evidence="3" id="KW-1003">Cell membrane</keyword>
<reference evidence="10" key="1">
    <citation type="journal article" date="2019" name="Int. J. Syst. Evol. Microbiol.">
        <title>The Global Catalogue of Microorganisms (GCM) 10K type strain sequencing project: providing services to taxonomists for standard genome sequencing and annotation.</title>
        <authorList>
            <consortium name="The Broad Institute Genomics Platform"/>
            <consortium name="The Broad Institute Genome Sequencing Center for Infectious Disease"/>
            <person name="Wu L."/>
            <person name="Ma J."/>
        </authorList>
    </citation>
    <scope>NUCLEOTIDE SEQUENCE [LARGE SCALE GENOMIC DNA]</scope>
    <source>
        <strain evidence="10">CCUG 66188</strain>
    </source>
</reference>
<feature type="transmembrane region" description="Helical" evidence="8">
    <location>
        <begin position="101"/>
        <end position="123"/>
    </location>
</feature>
<dbReference type="PANTHER" id="PTHR32196:SF21">
    <property type="entry name" value="ABC TRANSPORTER PERMEASE PROTEIN YPHD-RELATED"/>
    <property type="match status" value="1"/>
</dbReference>
<dbReference type="CDD" id="cd06579">
    <property type="entry name" value="TM_PBP1_transp_AraH_like"/>
    <property type="match status" value="1"/>
</dbReference>
<feature type="transmembrane region" description="Helical" evidence="8">
    <location>
        <begin position="175"/>
        <end position="195"/>
    </location>
</feature>
<evidence type="ECO:0000313" key="10">
    <source>
        <dbReference type="Proteomes" id="UP001596353"/>
    </source>
</evidence>
<accession>A0ABW2B591</accession>